<dbReference type="AlphaFoldDB" id="A0A1G1VBC7"/>
<dbReference type="GO" id="GO:0005737">
    <property type="term" value="C:cytoplasm"/>
    <property type="evidence" value="ECO:0007669"/>
    <property type="project" value="TreeGrafter"/>
</dbReference>
<comment type="caution">
    <text evidence="7">The sequence shown here is derived from an EMBL/GenBank/DDBJ whole genome shotgun (WGS) entry which is preliminary data.</text>
</comment>
<dbReference type="Proteomes" id="UP000178659">
    <property type="component" value="Unassembled WGS sequence"/>
</dbReference>
<evidence type="ECO:0000313" key="7">
    <source>
        <dbReference type="EMBL" id="OGY12621.1"/>
    </source>
</evidence>
<reference evidence="7 8" key="1">
    <citation type="journal article" date="2016" name="Nat. Commun.">
        <title>Thousands of microbial genomes shed light on interconnected biogeochemical processes in an aquifer system.</title>
        <authorList>
            <person name="Anantharaman K."/>
            <person name="Brown C.T."/>
            <person name="Hug L.A."/>
            <person name="Sharon I."/>
            <person name="Castelle C.J."/>
            <person name="Probst A.J."/>
            <person name="Thomas B.C."/>
            <person name="Singh A."/>
            <person name="Wilkins M.J."/>
            <person name="Karaoz U."/>
            <person name="Brodie E.L."/>
            <person name="Williams K.H."/>
            <person name="Hubbard S.S."/>
            <person name="Banfield J.F."/>
        </authorList>
    </citation>
    <scope>NUCLEOTIDE SEQUENCE [LARGE SCALE GENOMIC DNA]</scope>
</reference>
<evidence type="ECO:0000256" key="2">
    <source>
        <dbReference type="ARBA" id="ARBA00007579"/>
    </source>
</evidence>
<comment type="pathway">
    <text evidence="1">Isoprenoid biosynthesis; dimethylallyl diphosphate biosynthesis; dimethylallyl diphosphate from isopentenyl diphosphate: step 1/1.</text>
</comment>
<dbReference type="Pfam" id="PF00293">
    <property type="entry name" value="NUDIX"/>
    <property type="match status" value="1"/>
</dbReference>
<dbReference type="InterPro" id="IPR000086">
    <property type="entry name" value="NUDIX_hydrolase_dom"/>
</dbReference>
<feature type="domain" description="Nudix hydrolase" evidence="6">
    <location>
        <begin position="36"/>
        <end position="173"/>
    </location>
</feature>
<evidence type="ECO:0000256" key="5">
    <source>
        <dbReference type="ARBA" id="ARBA00023235"/>
    </source>
</evidence>
<keyword evidence="4" id="KW-0414">Isoprene biosynthesis</keyword>
<keyword evidence="5" id="KW-0413">Isomerase</keyword>
<dbReference type="PANTHER" id="PTHR10885:SF0">
    <property type="entry name" value="ISOPENTENYL-DIPHOSPHATE DELTA-ISOMERASE"/>
    <property type="match status" value="1"/>
</dbReference>
<dbReference type="InterPro" id="IPR011876">
    <property type="entry name" value="IsopentenylPP_isomerase_typ1"/>
</dbReference>
<dbReference type="PANTHER" id="PTHR10885">
    <property type="entry name" value="ISOPENTENYL-DIPHOSPHATE DELTA-ISOMERASE"/>
    <property type="match status" value="1"/>
</dbReference>
<evidence type="ECO:0000256" key="3">
    <source>
        <dbReference type="ARBA" id="ARBA00012057"/>
    </source>
</evidence>
<dbReference type="SUPFAM" id="SSF55811">
    <property type="entry name" value="Nudix"/>
    <property type="match status" value="1"/>
</dbReference>
<accession>A0A1G1VBC7</accession>
<dbReference type="Gene3D" id="3.90.79.10">
    <property type="entry name" value="Nucleoside Triphosphate Pyrophosphohydrolase"/>
    <property type="match status" value="1"/>
</dbReference>
<comment type="similarity">
    <text evidence="2">Belongs to the IPP isomerase type 1 family.</text>
</comment>
<protein>
    <recommendedName>
        <fullName evidence="3">isopentenyl-diphosphate Delta-isomerase</fullName>
        <ecNumber evidence="3">5.3.3.2</ecNumber>
    </recommendedName>
</protein>
<proteinExistence type="inferred from homology"/>
<name>A0A1G1VBC7_9BACT</name>
<evidence type="ECO:0000313" key="8">
    <source>
        <dbReference type="Proteomes" id="UP000178659"/>
    </source>
</evidence>
<sequence>MQKRQGTASQTVILVDENDNFQGYAPRHDAHTGNGLRHRAFVCFLINSQGEILLQKRKHWLWNNLWDLTAISHTLHLENHDESYEGATLRTLKKEMGIAEKVALEKIGAFNYFAKHEKDDGCENEYCAIMFGKYNGEANPDSEDVYGYKWLVFEEFVEDTRKNPDIYTPWAILTLETIKKGRLRVSSKVSKIHLI</sequence>
<gene>
    <name evidence="7" type="ORF">A3A77_05075</name>
</gene>
<dbReference type="CDD" id="cd02885">
    <property type="entry name" value="NUDIX_IPP_Isomerase"/>
    <property type="match status" value="1"/>
</dbReference>
<evidence type="ECO:0000256" key="1">
    <source>
        <dbReference type="ARBA" id="ARBA00004826"/>
    </source>
</evidence>
<dbReference type="PROSITE" id="PS51462">
    <property type="entry name" value="NUDIX"/>
    <property type="match status" value="1"/>
</dbReference>
<dbReference type="EMBL" id="MHCC01000026">
    <property type="protein sequence ID" value="OGY12621.1"/>
    <property type="molecule type" value="Genomic_DNA"/>
</dbReference>
<dbReference type="GO" id="GO:0009240">
    <property type="term" value="P:isopentenyl diphosphate biosynthetic process"/>
    <property type="evidence" value="ECO:0007669"/>
    <property type="project" value="TreeGrafter"/>
</dbReference>
<evidence type="ECO:0000256" key="4">
    <source>
        <dbReference type="ARBA" id="ARBA00023229"/>
    </source>
</evidence>
<organism evidence="7 8">
    <name type="scientific">Candidatus Blackburnbacteria bacterium RIFCSPLOWO2_01_FULL_40_20</name>
    <dbReference type="NCBI Taxonomy" id="1797519"/>
    <lineage>
        <taxon>Bacteria</taxon>
        <taxon>Candidatus Blackburniibacteriota</taxon>
    </lineage>
</organism>
<evidence type="ECO:0000259" key="6">
    <source>
        <dbReference type="PROSITE" id="PS51462"/>
    </source>
</evidence>
<dbReference type="GO" id="GO:0004452">
    <property type="term" value="F:isopentenyl-diphosphate delta-isomerase activity"/>
    <property type="evidence" value="ECO:0007669"/>
    <property type="project" value="UniProtKB-EC"/>
</dbReference>
<dbReference type="InterPro" id="IPR015797">
    <property type="entry name" value="NUDIX_hydrolase-like_dom_sf"/>
</dbReference>
<dbReference type="EC" id="5.3.3.2" evidence="3"/>